<keyword evidence="7" id="KW-0472">Membrane</keyword>
<keyword evidence="8" id="KW-1015">Disulfide bond</keyword>
<dbReference type="HOGENOM" id="CLU_108297_0_0_1"/>
<evidence type="ECO:0000256" key="10">
    <source>
        <dbReference type="ARBA" id="ARBA00023180"/>
    </source>
</evidence>
<evidence type="ECO:0000256" key="7">
    <source>
        <dbReference type="ARBA" id="ARBA00023136"/>
    </source>
</evidence>
<dbReference type="STRING" id="225164.V4ASP9"/>
<dbReference type="Proteomes" id="UP000030746">
    <property type="component" value="Unassembled WGS sequence"/>
</dbReference>
<keyword evidence="5" id="KW-0677">Repeat</keyword>
<dbReference type="CDD" id="cd00054">
    <property type="entry name" value="EGF_CA"/>
    <property type="match status" value="1"/>
</dbReference>
<evidence type="ECO:0000256" key="9">
    <source>
        <dbReference type="ARBA" id="ARBA00023170"/>
    </source>
</evidence>
<proteinExistence type="predicted"/>
<dbReference type="GO" id="GO:0005509">
    <property type="term" value="F:calcium ion binding"/>
    <property type="evidence" value="ECO:0007669"/>
    <property type="project" value="InterPro"/>
</dbReference>
<name>V4ASP9_LOTGI</name>
<dbReference type="PANTHER" id="PTHR22722">
    <property type="entry name" value="LOW-DENSITY LIPOPROTEIN RECEPTOR-RELATED PROTEIN 2-RELATED"/>
    <property type="match status" value="1"/>
</dbReference>
<dbReference type="RefSeq" id="XP_009052541.1">
    <property type="nucleotide sequence ID" value="XM_009054293.1"/>
</dbReference>
<evidence type="ECO:0000256" key="8">
    <source>
        <dbReference type="ARBA" id="ARBA00023157"/>
    </source>
</evidence>
<dbReference type="OrthoDB" id="41109at2759"/>
<evidence type="ECO:0000256" key="3">
    <source>
        <dbReference type="ARBA" id="ARBA00022583"/>
    </source>
</evidence>
<keyword evidence="13" id="KW-1185">Reference proteome</keyword>
<dbReference type="KEGG" id="lgi:LOTGIDRAFT_143619"/>
<evidence type="ECO:0000256" key="1">
    <source>
        <dbReference type="ARBA" id="ARBA00004479"/>
    </source>
</evidence>
<dbReference type="GO" id="GO:0006898">
    <property type="term" value="P:receptor-mediated endocytosis"/>
    <property type="evidence" value="ECO:0007669"/>
    <property type="project" value="TreeGrafter"/>
</dbReference>
<protein>
    <recommendedName>
        <fullName evidence="11">EGF-like domain-containing protein</fullName>
    </recommendedName>
</protein>
<dbReference type="GeneID" id="20234722"/>
<dbReference type="GO" id="GO:0042562">
    <property type="term" value="F:hormone binding"/>
    <property type="evidence" value="ECO:0007669"/>
    <property type="project" value="TreeGrafter"/>
</dbReference>
<evidence type="ECO:0000313" key="13">
    <source>
        <dbReference type="Proteomes" id="UP000030746"/>
    </source>
</evidence>
<dbReference type="InterPro" id="IPR018097">
    <property type="entry name" value="EGF_Ca-bd_CS"/>
</dbReference>
<accession>V4ASP9</accession>
<dbReference type="SMART" id="SM00179">
    <property type="entry name" value="EGF_CA"/>
    <property type="match status" value="1"/>
</dbReference>
<evidence type="ECO:0000256" key="5">
    <source>
        <dbReference type="ARBA" id="ARBA00022737"/>
    </source>
</evidence>
<dbReference type="PROSITE" id="PS01186">
    <property type="entry name" value="EGF_2"/>
    <property type="match status" value="1"/>
</dbReference>
<dbReference type="InterPro" id="IPR001881">
    <property type="entry name" value="EGF-like_Ca-bd_dom"/>
</dbReference>
<dbReference type="InterPro" id="IPR049883">
    <property type="entry name" value="NOTCH1_EGF-like"/>
</dbReference>
<evidence type="ECO:0000256" key="4">
    <source>
        <dbReference type="ARBA" id="ARBA00022692"/>
    </source>
</evidence>
<dbReference type="FunFam" id="2.10.25.10:FF:000009">
    <property type="entry name" value="Low-density lipoprotein receptor isoform 1"/>
    <property type="match status" value="1"/>
</dbReference>
<dbReference type="InterPro" id="IPR000742">
    <property type="entry name" value="EGF"/>
</dbReference>
<dbReference type="SUPFAM" id="SSF57184">
    <property type="entry name" value="Growth factor receptor domain"/>
    <property type="match status" value="1"/>
</dbReference>
<dbReference type="Gene3D" id="2.120.10.30">
    <property type="entry name" value="TolB, C-terminal domain"/>
    <property type="match status" value="1"/>
</dbReference>
<dbReference type="InterPro" id="IPR009030">
    <property type="entry name" value="Growth_fac_rcpt_cys_sf"/>
</dbReference>
<dbReference type="OMA" id="CANTHGE"/>
<evidence type="ECO:0000256" key="6">
    <source>
        <dbReference type="ARBA" id="ARBA00022989"/>
    </source>
</evidence>
<dbReference type="AlphaFoldDB" id="V4ASP9"/>
<dbReference type="GO" id="GO:0016324">
    <property type="term" value="C:apical plasma membrane"/>
    <property type="evidence" value="ECO:0007669"/>
    <property type="project" value="TreeGrafter"/>
</dbReference>
<gene>
    <name evidence="12" type="ORF">LOTGIDRAFT_143619</name>
</gene>
<dbReference type="CTD" id="20234722"/>
<evidence type="ECO:0000313" key="12">
    <source>
        <dbReference type="EMBL" id="ESO96766.1"/>
    </source>
</evidence>
<dbReference type="InterPro" id="IPR051221">
    <property type="entry name" value="LDLR-related"/>
</dbReference>
<keyword evidence="6" id="KW-1133">Transmembrane helix</keyword>
<dbReference type="SUPFAM" id="SSF63825">
    <property type="entry name" value="YWTD domain"/>
    <property type="match status" value="1"/>
</dbReference>
<keyword evidence="10" id="KW-0325">Glycoprotein</keyword>
<comment type="subcellular location">
    <subcellularLocation>
        <location evidence="1">Membrane</location>
        <topology evidence="1">Single-pass type I membrane protein</topology>
    </subcellularLocation>
</comment>
<evidence type="ECO:0000259" key="11">
    <source>
        <dbReference type="PROSITE" id="PS01186"/>
    </source>
</evidence>
<sequence>KCPMCRETLQGAHCYCPDHYEFDTDHSICVDINECKYNEYCDQLCENHDGSYECNCEEGYSNNGTKGRCLANNRDTARIIFANYNNIQLYSLNGRNLVEPHLVNGSQIETLDFDIKNNSVCWVNFVKSTESNLKCVSLLDPSHTWQIHTHHKLTSVSHVARDWVGDNWYFADDVKETIFLCSGNGVHCVNIINIDIKRPKSLALDPTRG</sequence>
<reference evidence="12 13" key="1">
    <citation type="journal article" date="2013" name="Nature">
        <title>Insights into bilaterian evolution from three spiralian genomes.</title>
        <authorList>
            <person name="Simakov O."/>
            <person name="Marletaz F."/>
            <person name="Cho S.J."/>
            <person name="Edsinger-Gonzales E."/>
            <person name="Havlak P."/>
            <person name="Hellsten U."/>
            <person name="Kuo D.H."/>
            <person name="Larsson T."/>
            <person name="Lv J."/>
            <person name="Arendt D."/>
            <person name="Savage R."/>
            <person name="Osoegawa K."/>
            <person name="de Jong P."/>
            <person name="Grimwood J."/>
            <person name="Chapman J.A."/>
            <person name="Shapiro H."/>
            <person name="Aerts A."/>
            <person name="Otillar R.P."/>
            <person name="Terry A.Y."/>
            <person name="Boore J.L."/>
            <person name="Grigoriev I.V."/>
            <person name="Lindberg D.R."/>
            <person name="Seaver E.C."/>
            <person name="Weisblat D.A."/>
            <person name="Putnam N.H."/>
            <person name="Rokhsar D.S."/>
        </authorList>
    </citation>
    <scope>NUCLEOTIDE SEQUENCE [LARGE SCALE GENOMIC DNA]</scope>
</reference>
<dbReference type="Gene3D" id="2.10.25.10">
    <property type="entry name" value="Laminin"/>
    <property type="match status" value="2"/>
</dbReference>
<dbReference type="PROSITE" id="PS01187">
    <property type="entry name" value="EGF_CA"/>
    <property type="match status" value="1"/>
</dbReference>
<dbReference type="PANTHER" id="PTHR22722:SF14">
    <property type="entry name" value="MEGALIN, ISOFORM A"/>
    <property type="match status" value="1"/>
</dbReference>
<keyword evidence="4" id="KW-0812">Transmembrane</keyword>
<dbReference type="InterPro" id="IPR011042">
    <property type="entry name" value="6-blade_b-propeller_TolB-like"/>
</dbReference>
<evidence type="ECO:0000256" key="2">
    <source>
        <dbReference type="ARBA" id="ARBA00022536"/>
    </source>
</evidence>
<keyword evidence="9" id="KW-0675">Receptor</keyword>
<feature type="non-terminal residue" evidence="12">
    <location>
        <position position="1"/>
    </location>
</feature>
<dbReference type="GO" id="GO:0043235">
    <property type="term" value="C:receptor complex"/>
    <property type="evidence" value="ECO:0007669"/>
    <property type="project" value="TreeGrafter"/>
</dbReference>
<feature type="domain" description="EGF-like" evidence="11">
    <location>
        <begin position="54"/>
        <end position="69"/>
    </location>
</feature>
<dbReference type="EMBL" id="KB201370">
    <property type="protein sequence ID" value="ESO96766.1"/>
    <property type="molecule type" value="Genomic_DNA"/>
</dbReference>
<dbReference type="Pfam" id="PF07645">
    <property type="entry name" value="EGF_CA"/>
    <property type="match status" value="1"/>
</dbReference>
<organism evidence="12 13">
    <name type="scientific">Lottia gigantea</name>
    <name type="common">Giant owl limpet</name>
    <dbReference type="NCBI Taxonomy" id="225164"/>
    <lineage>
        <taxon>Eukaryota</taxon>
        <taxon>Metazoa</taxon>
        <taxon>Spiralia</taxon>
        <taxon>Lophotrochozoa</taxon>
        <taxon>Mollusca</taxon>
        <taxon>Gastropoda</taxon>
        <taxon>Patellogastropoda</taxon>
        <taxon>Lottioidea</taxon>
        <taxon>Lottiidae</taxon>
        <taxon>Lottia</taxon>
    </lineage>
</organism>
<keyword evidence="3" id="KW-0254">Endocytosis</keyword>
<keyword evidence="2" id="KW-0245">EGF-like domain</keyword>